<dbReference type="RefSeq" id="WP_141790642.1">
    <property type="nucleotide sequence ID" value="NZ_BAAAKX010000008.1"/>
</dbReference>
<accession>A0A542Z7Y5</accession>
<dbReference type="GO" id="GO:0016491">
    <property type="term" value="F:oxidoreductase activity"/>
    <property type="evidence" value="ECO:0007669"/>
    <property type="project" value="UniProtKB-KW"/>
</dbReference>
<dbReference type="CDD" id="cd05233">
    <property type="entry name" value="SDR_c"/>
    <property type="match status" value="1"/>
</dbReference>
<proteinExistence type="inferred from homology"/>
<dbReference type="Gene3D" id="3.40.50.720">
    <property type="entry name" value="NAD(P)-binding Rossmann-like Domain"/>
    <property type="match status" value="1"/>
</dbReference>
<comment type="similarity">
    <text evidence="1 4">Belongs to the short-chain dehydrogenases/reductases (SDR) family.</text>
</comment>
<evidence type="ECO:0000256" key="3">
    <source>
        <dbReference type="ARBA" id="ARBA00023002"/>
    </source>
</evidence>
<dbReference type="AlphaFoldDB" id="A0A542Z7Y5"/>
<dbReference type="PRINTS" id="PR00080">
    <property type="entry name" value="SDRFAMILY"/>
</dbReference>
<evidence type="ECO:0000313" key="5">
    <source>
        <dbReference type="EMBL" id="TQL56446.1"/>
    </source>
</evidence>
<comment type="caution">
    <text evidence="5">The sequence shown here is derived from an EMBL/GenBank/DDBJ whole genome shotgun (WGS) entry which is preliminary data.</text>
</comment>
<keyword evidence="2" id="KW-0521">NADP</keyword>
<organism evidence="5 6">
    <name type="scientific">Oryzihumus leptocrescens</name>
    <dbReference type="NCBI Taxonomy" id="297536"/>
    <lineage>
        <taxon>Bacteria</taxon>
        <taxon>Bacillati</taxon>
        <taxon>Actinomycetota</taxon>
        <taxon>Actinomycetes</taxon>
        <taxon>Micrococcales</taxon>
        <taxon>Intrasporangiaceae</taxon>
        <taxon>Oryzihumus</taxon>
    </lineage>
</organism>
<dbReference type="InterPro" id="IPR036291">
    <property type="entry name" value="NAD(P)-bd_dom_sf"/>
</dbReference>
<evidence type="ECO:0000256" key="4">
    <source>
        <dbReference type="RuleBase" id="RU000363"/>
    </source>
</evidence>
<dbReference type="InterPro" id="IPR020904">
    <property type="entry name" value="Sc_DH/Rdtase_CS"/>
</dbReference>
<dbReference type="PANTHER" id="PTHR43391">
    <property type="entry name" value="RETINOL DEHYDROGENASE-RELATED"/>
    <property type="match status" value="1"/>
</dbReference>
<evidence type="ECO:0000256" key="1">
    <source>
        <dbReference type="ARBA" id="ARBA00006484"/>
    </source>
</evidence>
<evidence type="ECO:0000313" key="6">
    <source>
        <dbReference type="Proteomes" id="UP000319514"/>
    </source>
</evidence>
<dbReference type="PANTHER" id="PTHR43391:SF14">
    <property type="entry name" value="DEHYDROGENASE_REDUCTASE SDR FAMILY PROTEIN 7-LIKE"/>
    <property type="match status" value="1"/>
</dbReference>
<keyword evidence="3" id="KW-0560">Oxidoreductase</keyword>
<dbReference type="OrthoDB" id="9775296at2"/>
<dbReference type="InterPro" id="IPR002347">
    <property type="entry name" value="SDR_fam"/>
</dbReference>
<keyword evidence="6" id="KW-1185">Reference proteome</keyword>
<dbReference type="Pfam" id="PF00106">
    <property type="entry name" value="adh_short"/>
    <property type="match status" value="1"/>
</dbReference>
<evidence type="ECO:0000256" key="2">
    <source>
        <dbReference type="ARBA" id="ARBA00022857"/>
    </source>
</evidence>
<dbReference type="PRINTS" id="PR00081">
    <property type="entry name" value="GDHRDH"/>
</dbReference>
<dbReference type="Proteomes" id="UP000319514">
    <property type="component" value="Unassembled WGS sequence"/>
</dbReference>
<protein>
    <submittedName>
        <fullName evidence="5">Short-subunit dehydrogenase</fullName>
    </submittedName>
</protein>
<dbReference type="PROSITE" id="PS00061">
    <property type="entry name" value="ADH_SHORT"/>
    <property type="match status" value="1"/>
</dbReference>
<name>A0A542Z7Y5_9MICO</name>
<dbReference type="FunFam" id="3.40.50.720:FF:000084">
    <property type="entry name" value="Short-chain dehydrogenase reductase"/>
    <property type="match status" value="1"/>
</dbReference>
<reference evidence="5 6" key="1">
    <citation type="submission" date="2019-06" db="EMBL/GenBank/DDBJ databases">
        <title>Sequencing the genomes of 1000 actinobacteria strains.</title>
        <authorList>
            <person name="Klenk H.-P."/>
        </authorList>
    </citation>
    <scope>NUCLEOTIDE SEQUENCE [LARGE SCALE GENOMIC DNA]</scope>
    <source>
        <strain evidence="5 6">DSM 18082</strain>
    </source>
</reference>
<dbReference type="EMBL" id="VFOQ01000003">
    <property type="protein sequence ID" value="TQL56446.1"/>
    <property type="molecule type" value="Genomic_DNA"/>
</dbReference>
<gene>
    <name evidence="5" type="ORF">FB474_4063</name>
</gene>
<sequence length="264" mass="28483">MSQQRVVLISGGASGIGAALATAHSRLGDTVVVADVHPRDPEHVHLDVTDRQAFARVARRVVEEHGRIDVFYNNAGIATGGLVEELSPEHWDRTIDVNLRGVVHGIEAVYPLMRAQRSGHIVNTASLAGLLPAPVMAPYTATKHAVVALSQALRMEARAHGVKVTAVCPGFVDTPLLQAVNRDVPATGVNGEAPALVERLRPHLLPAEELARIVVEALPKNPALVVAPRQARLAAWAQRFAPGLVRLATARELRRYRRAARRAR</sequence>
<dbReference type="SUPFAM" id="SSF51735">
    <property type="entry name" value="NAD(P)-binding Rossmann-fold domains"/>
    <property type="match status" value="1"/>
</dbReference>